<dbReference type="InterPro" id="IPR036291">
    <property type="entry name" value="NAD(P)-bd_dom_sf"/>
</dbReference>
<dbReference type="InterPro" id="IPR001088">
    <property type="entry name" value="Glyco_hydro_4"/>
</dbReference>
<dbReference type="GO" id="GO:0046872">
    <property type="term" value="F:metal ion binding"/>
    <property type="evidence" value="ECO:0007669"/>
    <property type="project" value="UniProtKB-KW"/>
</dbReference>
<dbReference type="EMBL" id="AAOT01000001">
    <property type="protein sequence ID" value="EAR52972.1"/>
    <property type="molecule type" value="Genomic_DNA"/>
</dbReference>
<dbReference type="eggNOG" id="COG1486">
    <property type="taxonomic scope" value="Bacteria"/>
</dbReference>
<evidence type="ECO:0000256" key="8">
    <source>
        <dbReference type="ARBA" id="ARBA00023295"/>
    </source>
</evidence>
<reference evidence="15 16" key="1">
    <citation type="journal article" date="2010" name="J. Bacteriol.">
        <title>Genome sequences of Oceanicola granulosus HTCC2516(T) and Oceanicola batsensis HTCC2597(TDelta).</title>
        <authorList>
            <person name="Thrash J.C."/>
            <person name="Cho J.C."/>
            <person name="Vergin K.L."/>
            <person name="Giovannoni S.J."/>
        </authorList>
    </citation>
    <scope>NUCLEOTIDE SEQUENCE [LARGE SCALE GENOMIC DNA]</scope>
    <source>
        <strain evidence="16">ATCC BAA-861 / DSM 15982 / KCTC 12143 / HTCC2516</strain>
    </source>
</reference>
<dbReference type="HOGENOM" id="CLU_045951_1_1_5"/>
<dbReference type="SUPFAM" id="SSF51735">
    <property type="entry name" value="NAD(P)-binding Rossmann-fold domains"/>
    <property type="match status" value="1"/>
</dbReference>
<dbReference type="OrthoDB" id="9767022at2"/>
<dbReference type="InterPro" id="IPR022616">
    <property type="entry name" value="Glyco_hydro_4_C"/>
</dbReference>
<dbReference type="Pfam" id="PF02056">
    <property type="entry name" value="Glyco_hydro_4"/>
    <property type="match status" value="1"/>
</dbReference>
<evidence type="ECO:0000259" key="14">
    <source>
        <dbReference type="Pfam" id="PF11975"/>
    </source>
</evidence>
<feature type="compositionally biased region" description="Basic and acidic residues" evidence="13">
    <location>
        <begin position="476"/>
        <end position="489"/>
    </location>
</feature>
<feature type="binding site" evidence="9">
    <location>
        <position position="149"/>
    </location>
    <ligand>
        <name>substrate</name>
    </ligand>
</feature>
<name>Q2CK17_OCEGH</name>
<keyword evidence="7" id="KW-0119">Carbohydrate metabolism</keyword>
<evidence type="ECO:0000256" key="10">
    <source>
        <dbReference type="PIRSR" id="PIRSR601088-3"/>
    </source>
</evidence>
<proteinExistence type="inferred from homology"/>
<keyword evidence="10" id="KW-0170">Cobalt</keyword>
<keyword evidence="4 12" id="KW-0378">Hydrolase</keyword>
<dbReference type="PANTHER" id="PTHR32092:SF6">
    <property type="entry name" value="ALPHA-GALACTOSIDASE"/>
    <property type="match status" value="1"/>
</dbReference>
<dbReference type="GO" id="GO:0016616">
    <property type="term" value="F:oxidoreductase activity, acting on the CH-OH group of donors, NAD or NADP as acceptor"/>
    <property type="evidence" value="ECO:0007669"/>
    <property type="project" value="InterPro"/>
</dbReference>
<feature type="site" description="Increases basicity of active site Tyr" evidence="11">
    <location>
        <position position="110"/>
    </location>
</feature>
<evidence type="ECO:0000313" key="16">
    <source>
        <dbReference type="Proteomes" id="UP000003635"/>
    </source>
</evidence>
<dbReference type="GO" id="GO:0005975">
    <property type="term" value="P:carbohydrate metabolic process"/>
    <property type="evidence" value="ECO:0007669"/>
    <property type="project" value="InterPro"/>
</dbReference>
<evidence type="ECO:0000256" key="12">
    <source>
        <dbReference type="RuleBase" id="RU361152"/>
    </source>
</evidence>
<dbReference type="Gene3D" id="3.90.1820.10">
    <property type="entry name" value="AglA-like glucosidase"/>
    <property type="match status" value="1"/>
</dbReference>
<keyword evidence="10" id="KW-0408">Iron</keyword>
<dbReference type="CDD" id="cd05297">
    <property type="entry name" value="GH4_alpha_glucosidase_galactosidase"/>
    <property type="match status" value="1"/>
</dbReference>
<dbReference type="RefSeq" id="WP_007255706.1">
    <property type="nucleotide sequence ID" value="NZ_CH724107.1"/>
</dbReference>
<evidence type="ECO:0000256" key="4">
    <source>
        <dbReference type="ARBA" id="ARBA00022801"/>
    </source>
</evidence>
<dbReference type="PANTHER" id="PTHR32092">
    <property type="entry name" value="6-PHOSPHO-BETA-GLUCOSIDASE-RELATED"/>
    <property type="match status" value="1"/>
</dbReference>
<dbReference type="InterPro" id="IPR015955">
    <property type="entry name" value="Lactate_DH/Glyco_Ohase_4_C"/>
</dbReference>
<evidence type="ECO:0000256" key="13">
    <source>
        <dbReference type="SAM" id="MobiDB-lite"/>
    </source>
</evidence>
<feature type="binding site" evidence="10">
    <location>
        <position position="199"/>
    </location>
    <ligand>
        <name>Mn(2+)</name>
        <dbReference type="ChEBI" id="CHEBI:29035"/>
    </ligand>
</feature>
<feature type="region of interest" description="Disordered" evidence="13">
    <location>
        <begin position="476"/>
        <end position="498"/>
    </location>
</feature>
<sequence length="498" mass="55687">MSFKICIIGAGSVGFTKKLCSDLLKVREFEEIEIALTDINEHNLDMIRQIIERIVSVNGLKTRVTATTDRRAALTGARYIMNCVRIGGLEAFETDISIPLKYGVDQCVGDTICAGGIMYGQRGISAMLEFCRDINEVAEPGALLLNYANPMVMMTWAALGAGVNTVGLCHGVPNGHRQIARALGVPFEEVDIVCSGINHQTWYLDIRHNGRKIGREELTEAFERHPVYSEQEKVRIDVLKRFGFYSTESNGHLSEYLPWYRKRPEEITNWINLDVWINGETGGYLRYCTENRNWFEEDFPKFLDEAGKSLDAHERTDEHASWILEALETGRVYRGHFNVRNGGIIPNLPEDCIVESPGFVDRFGINMVEGITLPPACQATCNASVNVQRMAVEAALTGDVELLKQAVLHDPLVGAICTPDEVWQMVDEMLVAQEQWLPQYADAIPAARERLKTPKVQTRDWAGAARLGVRSVEELRENKKAQEATKDSGHGLGTKVMS</sequence>
<evidence type="ECO:0000256" key="9">
    <source>
        <dbReference type="PIRSR" id="PIRSR601088-2"/>
    </source>
</evidence>
<dbReference type="SUPFAM" id="SSF56327">
    <property type="entry name" value="LDH C-terminal domain-like"/>
    <property type="match status" value="1"/>
</dbReference>
<dbReference type="GO" id="GO:0004553">
    <property type="term" value="F:hydrolase activity, hydrolyzing O-glycosyl compounds"/>
    <property type="evidence" value="ECO:0007669"/>
    <property type="project" value="InterPro"/>
</dbReference>
<evidence type="ECO:0000256" key="11">
    <source>
        <dbReference type="PIRSR" id="PIRSR601088-4"/>
    </source>
</evidence>
<evidence type="ECO:0000256" key="3">
    <source>
        <dbReference type="ARBA" id="ARBA00022723"/>
    </source>
</evidence>
<dbReference type="Pfam" id="PF11975">
    <property type="entry name" value="Glyco_hydro_4C"/>
    <property type="match status" value="1"/>
</dbReference>
<keyword evidence="5 12" id="KW-0520">NAD</keyword>
<organism evidence="15 16">
    <name type="scientific">Oceanicola granulosus (strain ATCC BAA-861 / DSM 15982 / KCTC 12143 / HTCC2516)</name>
    <dbReference type="NCBI Taxonomy" id="314256"/>
    <lineage>
        <taxon>Bacteria</taxon>
        <taxon>Pseudomonadati</taxon>
        <taxon>Pseudomonadota</taxon>
        <taxon>Alphaproteobacteria</taxon>
        <taxon>Rhodobacterales</taxon>
        <taxon>Roseobacteraceae</taxon>
        <taxon>Oceanicola</taxon>
    </lineage>
</organism>
<evidence type="ECO:0000256" key="2">
    <source>
        <dbReference type="ARBA" id="ARBA00010141"/>
    </source>
</evidence>
<dbReference type="STRING" id="314256.OG2516_10931"/>
<feature type="binding site" evidence="10">
    <location>
        <position position="169"/>
    </location>
    <ligand>
        <name>Mn(2+)</name>
        <dbReference type="ChEBI" id="CHEBI:29035"/>
    </ligand>
</feature>
<dbReference type="NCBIfam" id="NF011657">
    <property type="entry name" value="PRK15076.1"/>
    <property type="match status" value="1"/>
</dbReference>
<accession>Q2CK17</accession>
<comment type="caution">
    <text evidence="15">The sequence shown here is derived from an EMBL/GenBank/DDBJ whole genome shotgun (WGS) entry which is preliminary data.</text>
</comment>
<evidence type="ECO:0000256" key="6">
    <source>
        <dbReference type="ARBA" id="ARBA00023211"/>
    </source>
</evidence>
<dbReference type="AlphaFoldDB" id="Q2CK17"/>
<keyword evidence="10" id="KW-0533">Nickel</keyword>
<feature type="domain" description="Glycosyl hydrolase family 4 C-terminal" evidence="14">
    <location>
        <begin position="194"/>
        <end position="413"/>
    </location>
</feature>
<evidence type="ECO:0000256" key="7">
    <source>
        <dbReference type="ARBA" id="ARBA00023277"/>
    </source>
</evidence>
<keyword evidence="16" id="KW-1185">Reference proteome</keyword>
<keyword evidence="3 10" id="KW-0479">Metal-binding</keyword>
<dbReference type="Proteomes" id="UP000003635">
    <property type="component" value="Unassembled WGS sequence"/>
</dbReference>
<keyword evidence="6 10" id="KW-0464">Manganese</keyword>
<comment type="cofactor">
    <cofactor evidence="1">
        <name>Mn(2+)</name>
        <dbReference type="ChEBI" id="CHEBI:29035"/>
    </cofactor>
</comment>
<evidence type="ECO:0000256" key="5">
    <source>
        <dbReference type="ARBA" id="ARBA00023027"/>
    </source>
</evidence>
<dbReference type="PRINTS" id="PR00732">
    <property type="entry name" value="GLHYDRLASE4"/>
</dbReference>
<gene>
    <name evidence="15" type="ORF">OG2516_10931</name>
</gene>
<evidence type="ECO:0000313" key="15">
    <source>
        <dbReference type="EMBL" id="EAR52972.1"/>
    </source>
</evidence>
<keyword evidence="8 12" id="KW-0326">Glycosidase</keyword>
<protein>
    <recommendedName>
        <fullName evidence="14">Glycosyl hydrolase family 4 C-terminal domain-containing protein</fullName>
    </recommendedName>
</protein>
<comment type="cofactor">
    <cofactor evidence="12">
        <name>NAD(+)</name>
        <dbReference type="ChEBI" id="CHEBI:57540"/>
    </cofactor>
    <text evidence="12">Binds 1 NAD(+) per subunit.</text>
</comment>
<comment type="similarity">
    <text evidence="2 12">Belongs to the glycosyl hydrolase 4 family.</text>
</comment>
<evidence type="ECO:0000256" key="1">
    <source>
        <dbReference type="ARBA" id="ARBA00001936"/>
    </source>
</evidence>
<dbReference type="InterPro" id="IPR053715">
    <property type="entry name" value="GH4_Enzyme_sf"/>
</dbReference>